<dbReference type="InterPro" id="IPR003137">
    <property type="entry name" value="PA_domain"/>
</dbReference>
<dbReference type="CDD" id="cd02121">
    <property type="entry name" value="PA_GCPII_like"/>
    <property type="match status" value="1"/>
</dbReference>
<protein>
    <recommendedName>
        <fullName evidence="9">Glutamate carboxypeptidase</fullName>
    </recommendedName>
</protein>
<dbReference type="Proteomes" id="UP000223968">
    <property type="component" value="Unassembled WGS sequence"/>
</dbReference>
<dbReference type="Pfam" id="PF04253">
    <property type="entry name" value="TFR_dimer"/>
    <property type="match status" value="1"/>
</dbReference>
<feature type="compositionally biased region" description="Low complexity" evidence="2">
    <location>
        <begin position="43"/>
        <end position="53"/>
    </location>
</feature>
<dbReference type="FunFam" id="3.40.630.10:FF:000101">
    <property type="entry name" value="N-acetylated alpha-linked acidic dipeptidase like 1"/>
    <property type="match status" value="1"/>
</dbReference>
<keyword evidence="3" id="KW-1133">Transmembrane helix</keyword>
<dbReference type="InterPro" id="IPR036757">
    <property type="entry name" value="TFR-like_dimer_dom_sf"/>
</dbReference>
<proteinExistence type="inferred from homology"/>
<dbReference type="EMBL" id="PDNB01000006">
    <property type="protein sequence ID" value="PGH18069.1"/>
    <property type="molecule type" value="Genomic_DNA"/>
</dbReference>
<evidence type="ECO:0000259" key="4">
    <source>
        <dbReference type="Pfam" id="PF02225"/>
    </source>
</evidence>
<sequence>MGDEKSKYEFLPIPSYEEATSSRPASSQSRLGPEEVSDDAERQGLLSHGSAQGQGQGQPQEPRYPGNYRPPTVESVRSSSDFLPSSNGSSARGSTEDLRRELEQMDVEEPDQSSASSSRSSFTKRFTDFRKTLSSIRLPFSKYIPNFNFRPRFVKDLFSQLGQQHCIIILRMVGLFIVVGIIYALLVSDVFNFSRRINIGQMYEPESVRIFVQSHINESYIAENLEMMTNFPHVAGTEGNYVLAQWVEDKFRAGLMDDVMMEKFDVYLNYPKEDGRRIAIVDPPELAWEAKIDEEQAYRGPPREQSLVFHGHSKSGNVTGPLVYANYGSREDFKALSDMGVDLKGSIVLVRYYGTQSDRALKIKAAELAGAAGCIIYSDPAEDGFVQGPEWPQGRYMPSDGVQRGGVSMMSWVVGDVLSPGFASLPEEKRRISPEESTALPKIPSMPIAWRDAQPLLKALRGHGKKVPKRWVGGVPEVGEWWSGGPSAPKVNLQNIQDEVERQPIYNVIGRIVGVEQSEKKIVIGSHRDAWCFGAADPGSGTAVLLEVARVFGELRAHGWRPLRTIEFASWDGEEYNLIGSTEHVENEVDDLRRNGFAYLNVDVAVSGNKFRASASPLFERILLRILKRTSDPVTDETLRSLWDKQGSKLEGLGAGSDYVSFQDIAGMSSIDIGFTGEPYPYHSCYDNFDWMSKIGDPGFQYHRVLGEVWALLLLELSDSPILPFDMEAYASAVTKYVRDLEKYSKSKDVPLLHSRASPEAPEDNSDRKPNNNPNVVNMQPLHDAAKAFRENAALFHQWGRNWNETLSASGGYESNVMAIKRMSHNSHMTYFETHLLDLEDGGGVPNRTQFKHVIFGPQAWSGYDEAFFPAIRDAIDSGNWVETQRWIDRVSKILNDASRGLNT</sequence>
<dbReference type="CDD" id="cd08022">
    <property type="entry name" value="M28_PSMA_like"/>
    <property type="match status" value="1"/>
</dbReference>
<dbReference type="InterPro" id="IPR039373">
    <property type="entry name" value="Peptidase_M28B"/>
</dbReference>
<feature type="transmembrane region" description="Helical" evidence="3">
    <location>
        <begin position="168"/>
        <end position="186"/>
    </location>
</feature>
<feature type="compositionally biased region" description="Polar residues" evidence="2">
    <location>
        <begin position="75"/>
        <end position="93"/>
    </location>
</feature>
<dbReference type="Gene3D" id="1.20.930.40">
    <property type="entry name" value="Transferrin receptor-like, dimerisation domain"/>
    <property type="match status" value="1"/>
</dbReference>
<evidence type="ECO:0000256" key="2">
    <source>
        <dbReference type="SAM" id="MobiDB-lite"/>
    </source>
</evidence>
<dbReference type="SUPFAM" id="SSF47672">
    <property type="entry name" value="Transferrin receptor-like dimerisation domain"/>
    <property type="match status" value="1"/>
</dbReference>
<dbReference type="AlphaFoldDB" id="A0A2B7YAE5"/>
<evidence type="ECO:0000256" key="3">
    <source>
        <dbReference type="SAM" id="Phobius"/>
    </source>
</evidence>
<dbReference type="STRING" id="1447875.A0A2B7YAE5"/>
<feature type="domain" description="Peptidase M28" evidence="6">
    <location>
        <begin position="507"/>
        <end position="692"/>
    </location>
</feature>
<dbReference type="SUPFAM" id="SSF52025">
    <property type="entry name" value="PA domain"/>
    <property type="match status" value="1"/>
</dbReference>
<reference evidence="7 8" key="1">
    <citation type="submission" date="2017-10" db="EMBL/GenBank/DDBJ databases">
        <title>Comparative genomics in systemic dimorphic fungi from Ajellomycetaceae.</title>
        <authorList>
            <person name="Munoz J.F."/>
            <person name="Mcewen J.G."/>
            <person name="Clay O.K."/>
            <person name="Cuomo C.A."/>
        </authorList>
    </citation>
    <scope>NUCLEOTIDE SEQUENCE [LARGE SCALE GENOMIC DNA]</scope>
    <source>
        <strain evidence="7 8">UAMH5409</strain>
    </source>
</reference>
<dbReference type="OrthoDB" id="5841748at2759"/>
<dbReference type="PANTHER" id="PTHR10404:SF71">
    <property type="entry name" value="CARBOXYPEPTIDASE TRE2, PUTATIVE (AFU_ORTHOLOGUE AFUA_3G10650)-RELATED"/>
    <property type="match status" value="1"/>
</dbReference>
<dbReference type="Pfam" id="PF04389">
    <property type="entry name" value="Peptidase_M28"/>
    <property type="match status" value="1"/>
</dbReference>
<dbReference type="SUPFAM" id="SSF53187">
    <property type="entry name" value="Zn-dependent exopeptidases"/>
    <property type="match status" value="1"/>
</dbReference>
<keyword evidence="8" id="KW-1185">Reference proteome</keyword>
<feature type="compositionally biased region" description="Basic and acidic residues" evidence="2">
    <location>
        <begin position="94"/>
        <end position="103"/>
    </location>
</feature>
<evidence type="ECO:0000256" key="1">
    <source>
        <dbReference type="ARBA" id="ARBA00005634"/>
    </source>
</evidence>
<dbReference type="PANTHER" id="PTHR10404">
    <property type="entry name" value="N-ACETYLATED-ALPHA-LINKED ACIDIC DIPEPTIDASE"/>
    <property type="match status" value="1"/>
</dbReference>
<feature type="region of interest" description="Disordered" evidence="2">
    <location>
        <begin position="752"/>
        <end position="779"/>
    </location>
</feature>
<name>A0A2B7YAE5_9EURO</name>
<dbReference type="Gene3D" id="3.50.30.30">
    <property type="match status" value="1"/>
</dbReference>
<feature type="region of interest" description="Disordered" evidence="2">
    <location>
        <begin position="1"/>
        <end position="120"/>
    </location>
</feature>
<feature type="compositionally biased region" description="Polar residues" evidence="2">
    <location>
        <begin position="18"/>
        <end position="30"/>
    </location>
</feature>
<evidence type="ECO:0000313" key="8">
    <source>
        <dbReference type="Proteomes" id="UP000223968"/>
    </source>
</evidence>
<keyword evidence="3" id="KW-0472">Membrane</keyword>
<feature type="domain" description="PA" evidence="4">
    <location>
        <begin position="318"/>
        <end position="404"/>
    </location>
</feature>
<dbReference type="GO" id="GO:0004180">
    <property type="term" value="F:carboxypeptidase activity"/>
    <property type="evidence" value="ECO:0007669"/>
    <property type="project" value="TreeGrafter"/>
</dbReference>
<keyword evidence="3" id="KW-0812">Transmembrane</keyword>
<dbReference type="Pfam" id="PF02225">
    <property type="entry name" value="PA"/>
    <property type="match status" value="1"/>
</dbReference>
<evidence type="ECO:0000259" key="6">
    <source>
        <dbReference type="Pfam" id="PF04389"/>
    </source>
</evidence>
<evidence type="ECO:0000313" key="7">
    <source>
        <dbReference type="EMBL" id="PGH18069.1"/>
    </source>
</evidence>
<comment type="similarity">
    <text evidence="1">Belongs to the peptidase M28 family. M28B subfamily.</text>
</comment>
<dbReference type="Gene3D" id="3.40.630.10">
    <property type="entry name" value="Zn peptidases"/>
    <property type="match status" value="1"/>
</dbReference>
<feature type="domain" description="Transferrin receptor-like dimerisation" evidence="5">
    <location>
        <begin position="777"/>
        <end position="902"/>
    </location>
</feature>
<comment type="caution">
    <text evidence="7">The sequence shown here is derived from an EMBL/GenBank/DDBJ whole genome shotgun (WGS) entry which is preliminary data.</text>
</comment>
<evidence type="ECO:0000259" key="5">
    <source>
        <dbReference type="Pfam" id="PF04253"/>
    </source>
</evidence>
<dbReference type="InterPro" id="IPR007365">
    <property type="entry name" value="TFR-like_dimer_dom"/>
</dbReference>
<organism evidence="7 8">
    <name type="scientific">Helicocarpus griseus UAMH5409</name>
    <dbReference type="NCBI Taxonomy" id="1447875"/>
    <lineage>
        <taxon>Eukaryota</taxon>
        <taxon>Fungi</taxon>
        <taxon>Dikarya</taxon>
        <taxon>Ascomycota</taxon>
        <taxon>Pezizomycotina</taxon>
        <taxon>Eurotiomycetes</taxon>
        <taxon>Eurotiomycetidae</taxon>
        <taxon>Onygenales</taxon>
        <taxon>Ajellomycetaceae</taxon>
        <taxon>Helicocarpus</taxon>
    </lineage>
</organism>
<dbReference type="InterPro" id="IPR046450">
    <property type="entry name" value="PA_dom_sf"/>
</dbReference>
<dbReference type="InterPro" id="IPR007484">
    <property type="entry name" value="Peptidase_M28"/>
</dbReference>
<dbReference type="FunFam" id="3.50.30.30:FF:000029">
    <property type="entry name" value="Glutamate carboxypeptidase Tre2, putative"/>
    <property type="match status" value="1"/>
</dbReference>
<gene>
    <name evidence="7" type="ORF">AJ79_00696</name>
</gene>
<accession>A0A2B7YAE5</accession>
<evidence type="ECO:0008006" key="9">
    <source>
        <dbReference type="Google" id="ProtNLM"/>
    </source>
</evidence>